<dbReference type="InterPro" id="IPR017096">
    <property type="entry name" value="BTB-kelch_protein"/>
</dbReference>
<proteinExistence type="predicted"/>
<dbReference type="EMBL" id="KQ419938">
    <property type="protein sequence ID" value="KOF81909.1"/>
    <property type="molecule type" value="Genomic_DNA"/>
</dbReference>
<dbReference type="PIRSF" id="PIRSF037037">
    <property type="entry name" value="Kelch-like_protein_gigaxonin"/>
    <property type="match status" value="1"/>
</dbReference>
<dbReference type="SUPFAM" id="SSF54695">
    <property type="entry name" value="POZ domain"/>
    <property type="match status" value="1"/>
</dbReference>
<dbReference type="InterPro" id="IPR011333">
    <property type="entry name" value="SKP1/BTB/POZ_sf"/>
</dbReference>
<evidence type="ECO:0008006" key="4">
    <source>
        <dbReference type="Google" id="ProtNLM"/>
    </source>
</evidence>
<dbReference type="PANTHER" id="PTHR45632:SF3">
    <property type="entry name" value="KELCH-LIKE PROTEIN 32"/>
    <property type="match status" value="1"/>
</dbReference>
<dbReference type="Gene3D" id="2.120.10.80">
    <property type="entry name" value="Kelch-type beta propeller"/>
    <property type="match status" value="1"/>
</dbReference>
<protein>
    <recommendedName>
        <fullName evidence="4">BACK domain-containing protein</fullName>
    </recommendedName>
</protein>
<name>A0A0L8GYJ0_OCTBM</name>
<reference evidence="3" key="1">
    <citation type="submission" date="2015-07" db="EMBL/GenBank/DDBJ databases">
        <title>MeaNS - Measles Nucleotide Surveillance Program.</title>
        <authorList>
            <person name="Tran T."/>
            <person name="Druce J."/>
        </authorList>
    </citation>
    <scope>NUCLEOTIDE SEQUENCE</scope>
    <source>
        <strain evidence="3">UCB-OBI-ISO-001</strain>
        <tissue evidence="3">Gonad</tissue>
    </source>
</reference>
<gene>
    <name evidence="3" type="ORF">OCBIM_22025970mg</name>
</gene>
<dbReference type="SMART" id="SM00612">
    <property type="entry name" value="Kelch"/>
    <property type="match status" value="5"/>
</dbReference>
<dbReference type="Pfam" id="PF01344">
    <property type="entry name" value="Kelch_1"/>
    <property type="match status" value="1"/>
</dbReference>
<dbReference type="InterPro" id="IPR015915">
    <property type="entry name" value="Kelch-typ_b-propeller"/>
</dbReference>
<accession>A0A0L8GYJ0</accession>
<evidence type="ECO:0000313" key="3">
    <source>
        <dbReference type="EMBL" id="KOF81909.1"/>
    </source>
</evidence>
<dbReference type="SUPFAM" id="SSF117281">
    <property type="entry name" value="Kelch motif"/>
    <property type="match status" value="1"/>
</dbReference>
<evidence type="ECO:0000256" key="2">
    <source>
        <dbReference type="ARBA" id="ARBA00022737"/>
    </source>
</evidence>
<dbReference type="Gene3D" id="3.30.710.10">
    <property type="entry name" value="Potassium Channel Kv1.1, Chain A"/>
    <property type="match status" value="1"/>
</dbReference>
<dbReference type="PANTHER" id="PTHR45632">
    <property type="entry name" value="LD33804P"/>
    <property type="match status" value="1"/>
</dbReference>
<dbReference type="OrthoDB" id="45365at2759"/>
<organism evidence="3">
    <name type="scientific">Octopus bimaculoides</name>
    <name type="common">California two-spotted octopus</name>
    <dbReference type="NCBI Taxonomy" id="37653"/>
    <lineage>
        <taxon>Eukaryota</taxon>
        <taxon>Metazoa</taxon>
        <taxon>Spiralia</taxon>
        <taxon>Lophotrochozoa</taxon>
        <taxon>Mollusca</taxon>
        <taxon>Cephalopoda</taxon>
        <taxon>Coleoidea</taxon>
        <taxon>Octopodiformes</taxon>
        <taxon>Octopoda</taxon>
        <taxon>Incirrata</taxon>
        <taxon>Octopodidae</taxon>
        <taxon>Octopus</taxon>
    </lineage>
</organism>
<keyword evidence="1" id="KW-0880">Kelch repeat</keyword>
<dbReference type="STRING" id="37653.A0A0L8GYJ0"/>
<dbReference type="AlphaFoldDB" id="A0A0L8GYJ0"/>
<keyword evidence="2" id="KW-0677">Repeat</keyword>
<evidence type="ECO:0000256" key="1">
    <source>
        <dbReference type="ARBA" id="ARBA00022441"/>
    </source>
</evidence>
<dbReference type="OMA" id="EWVECAP"/>
<sequence>MLNFHPVNIDYVTMEVTLTSADGKSVCCNADTLARHSEYIAAMLRSHMSESKSLQVKFEYLSLEQLSWIRDYVGHKAKDAGPVLTYENSSSVLSTLDYLCMRDAMQMCELDLAKKLTIENCDKLAKAYELVQKFNLVILKKAILQVLCQLYVMKPLSWKAKMLKKLPADYLNEIFMHDNFPQASEEKDIMELIFKWLVFNEPNISDVNKAVDLIFAPALELMHVERLDCCIQKLPYAKNASETLKNRIRQFQKSPHRYLRDKKDTSPHKFRKPIDSVFRYGGIGGCCVSTAVSYVALDCIDKVIANSEHLSILQCHESIEPTPVPLIECGTCTLDNIVYVAGGQSRYTITGKFAKKTVYRYIPYRRKWQQVAAMNEYRCLFYLGVLNNQLYAVGGINWTGVLPSVEVYNCDQDVWEKDKDLPYLVHEHAGCVLNNQLYISGGHDGTDLLNNVVSYDPLVKDWKRRESLIQRRSCHAMASVNGYIYAVGGCTMQQGLIQDIKECEKYDPVTDQWTRLTNETQQTPMSCIYPIIRHNKIYCVGGYKFTNNQYVDMVSVFDPADQSWKHVQLISDLFTHYHQCCSIILDPSFFVS</sequence>
<dbReference type="Pfam" id="PF24681">
    <property type="entry name" value="Kelch_KLHDC2_KLHL20_DRC7"/>
    <property type="match status" value="1"/>
</dbReference>
<dbReference type="InterPro" id="IPR006652">
    <property type="entry name" value="Kelch_1"/>
</dbReference>